<dbReference type="AlphaFoldDB" id="A0A9X1SU75"/>
<protein>
    <submittedName>
        <fullName evidence="1">TIGR03085 family metal-binding protein</fullName>
    </submittedName>
</protein>
<evidence type="ECO:0000313" key="2">
    <source>
        <dbReference type="Proteomes" id="UP001138997"/>
    </source>
</evidence>
<dbReference type="Proteomes" id="UP001138997">
    <property type="component" value="Unassembled WGS sequence"/>
</dbReference>
<dbReference type="EMBL" id="JAJOMB010000004">
    <property type="protein sequence ID" value="MCD5311410.1"/>
    <property type="molecule type" value="Genomic_DNA"/>
</dbReference>
<gene>
    <name evidence="1" type="ORF">LR394_10905</name>
</gene>
<comment type="caution">
    <text evidence="1">The sequence shown here is derived from an EMBL/GenBank/DDBJ whole genome shotgun (WGS) entry which is preliminary data.</text>
</comment>
<proteinExistence type="predicted"/>
<name>A0A9X1SU75_9ACTN</name>
<dbReference type="InterPro" id="IPR017517">
    <property type="entry name" value="Maleyloyr_isom"/>
</dbReference>
<dbReference type="SUPFAM" id="SSF109854">
    <property type="entry name" value="DinB/YfiT-like putative metalloenzymes"/>
    <property type="match status" value="1"/>
</dbReference>
<evidence type="ECO:0000313" key="1">
    <source>
        <dbReference type="EMBL" id="MCD5311410.1"/>
    </source>
</evidence>
<dbReference type="InterPro" id="IPR017519">
    <property type="entry name" value="CHP03085"/>
</dbReference>
<dbReference type="InterPro" id="IPR034660">
    <property type="entry name" value="DinB/YfiT-like"/>
</dbReference>
<reference evidence="1" key="1">
    <citation type="submission" date="2021-11" db="EMBL/GenBank/DDBJ databases">
        <title>Streptomyces corallinus and Kineosporia corallina sp. nov., two new coral-derived marine actinobacteria.</title>
        <authorList>
            <person name="Buangrab K."/>
            <person name="Sutthacheep M."/>
            <person name="Yeemin T."/>
            <person name="Harunari E."/>
            <person name="Igarashi Y."/>
            <person name="Sripreechasak P."/>
            <person name="Kanchanasin P."/>
            <person name="Tanasupawat S."/>
            <person name="Phongsopitanun W."/>
        </authorList>
    </citation>
    <scope>NUCLEOTIDE SEQUENCE</scope>
    <source>
        <strain evidence="1">JCM 31032</strain>
    </source>
</reference>
<organism evidence="1 2">
    <name type="scientific">Kineosporia babensis</name>
    <dbReference type="NCBI Taxonomy" id="499548"/>
    <lineage>
        <taxon>Bacteria</taxon>
        <taxon>Bacillati</taxon>
        <taxon>Actinomycetota</taxon>
        <taxon>Actinomycetes</taxon>
        <taxon>Kineosporiales</taxon>
        <taxon>Kineosporiaceae</taxon>
        <taxon>Kineosporia</taxon>
    </lineage>
</organism>
<sequence length="212" mass="23080">MPSHSAAERQALADALAEAGPGAATLCSGWTTTDLAVHLILREGRPHVRAAGLVGPLKNWSRGQEQATAARPYAELVGTVRNGPPRISLFTLPGADERINLLEHFIHCEDVRRAQEGWEPRVLPADRQTAFWKNIAGPFGKLMVRRSKIGVSFQVPGGPPVEVLRREGPGVTLLGEPGEIAMYVFGRKAQARIEIVGEPDVVARFRDTPMRT</sequence>
<dbReference type="NCBIfam" id="TIGR03083">
    <property type="entry name" value="maleylpyruvate isomerase family mycothiol-dependent enzyme"/>
    <property type="match status" value="1"/>
</dbReference>
<accession>A0A9X1SU75</accession>
<keyword evidence="2" id="KW-1185">Reference proteome</keyword>
<dbReference type="NCBIfam" id="TIGR03085">
    <property type="entry name" value="TIGR03085 family metal-binding protein"/>
    <property type="match status" value="1"/>
</dbReference>
<dbReference type="RefSeq" id="WP_231440582.1">
    <property type="nucleotide sequence ID" value="NZ_JAJOMB010000004.1"/>
</dbReference>